<feature type="region of interest" description="Disordered" evidence="1">
    <location>
        <begin position="130"/>
        <end position="154"/>
    </location>
</feature>
<organism evidence="3 4">
    <name type="scientific">Aromatoleum aromaticum (strain DSM 19018 / LMG 30748 / EbN1)</name>
    <name type="common">Azoarcus sp. (strain EbN1)</name>
    <dbReference type="NCBI Taxonomy" id="76114"/>
    <lineage>
        <taxon>Bacteria</taxon>
        <taxon>Pseudomonadati</taxon>
        <taxon>Pseudomonadota</taxon>
        <taxon>Betaproteobacteria</taxon>
        <taxon>Rhodocyclales</taxon>
        <taxon>Rhodocyclaceae</taxon>
        <taxon>Aromatoleum</taxon>
    </lineage>
</organism>
<accession>Q5P5G0</accession>
<reference evidence="3 4" key="1">
    <citation type="journal article" date="2005" name="Arch. Microbiol.">
        <title>The genome sequence of an anaerobic aromatic-degrading denitrifying bacterium, strain EbN1.</title>
        <authorList>
            <person name="Rabus R."/>
            <person name="Kube M."/>
            <person name="Heider J."/>
            <person name="Beck A."/>
            <person name="Heitmann K."/>
            <person name="Widdel F."/>
            <person name="Reinhardt R."/>
        </authorList>
    </citation>
    <scope>NUCLEOTIDE SEQUENCE [LARGE SCALE GENOMIC DNA]</scope>
    <source>
        <strain evidence="3 4">EbN1</strain>
    </source>
</reference>
<evidence type="ECO:0000259" key="2">
    <source>
        <dbReference type="Pfam" id="PF13592"/>
    </source>
</evidence>
<dbReference type="eggNOG" id="COG3415">
    <property type="taxonomic scope" value="Bacteria"/>
</dbReference>
<feature type="non-terminal residue" evidence="3">
    <location>
        <position position="1"/>
    </location>
</feature>
<dbReference type="InterPro" id="IPR025959">
    <property type="entry name" value="Winged_HTH_dom"/>
</dbReference>
<dbReference type="STRING" id="76114.ebA2385"/>
<proteinExistence type="predicted"/>
<dbReference type="Pfam" id="PF13592">
    <property type="entry name" value="HTH_33"/>
    <property type="match status" value="1"/>
</dbReference>
<evidence type="ECO:0000313" key="4">
    <source>
        <dbReference type="Proteomes" id="UP000006552"/>
    </source>
</evidence>
<protein>
    <submittedName>
        <fullName evidence="3">Transposase,ary protein</fullName>
    </submittedName>
</protein>
<dbReference type="AlphaFoldDB" id="Q5P5G0"/>
<evidence type="ECO:0000256" key="1">
    <source>
        <dbReference type="SAM" id="MobiDB-lite"/>
    </source>
</evidence>
<gene>
    <name evidence="3" type="primary">tnpF8</name>
    <name evidence="3" type="ORF">ebA2385</name>
</gene>
<keyword evidence="4" id="KW-1185">Reference proteome</keyword>
<name>Q5P5G0_AROAE</name>
<dbReference type="Proteomes" id="UP000006552">
    <property type="component" value="Chromosome"/>
</dbReference>
<feature type="domain" description="Winged helix-turn helix" evidence="2">
    <location>
        <begin position="43"/>
        <end position="101"/>
    </location>
</feature>
<sequence length="154" mass="17415">FTRGWRCEGGLDALRATPKLVSRTLDWSCRTITLSNPQQFKFEFALWTRAMVRNLIRTQFKVAMSEVSVGRLLHKQGLSPQRPLMRAYQRDPALVNDWIKDEFPHIRSEAKSSRGGHLLRRRGCGALGLSHRDDMGAGQRNAGGKRPVRASSSI</sequence>
<evidence type="ECO:0000313" key="3">
    <source>
        <dbReference type="EMBL" id="CAI07452.1"/>
    </source>
</evidence>
<dbReference type="KEGG" id="eba:ebA2385"/>
<dbReference type="EMBL" id="CR555306">
    <property type="protein sequence ID" value="CAI07452.1"/>
    <property type="molecule type" value="Genomic_DNA"/>
</dbReference>
<dbReference type="HOGENOM" id="CLU_1707885_0_0_4"/>